<dbReference type="InterPro" id="IPR013083">
    <property type="entry name" value="Znf_RING/FYVE/PHD"/>
</dbReference>
<organism evidence="8 9">
    <name type="scientific">Loxostege sticticalis</name>
    <name type="common">Beet webworm moth</name>
    <dbReference type="NCBI Taxonomy" id="481309"/>
    <lineage>
        <taxon>Eukaryota</taxon>
        <taxon>Metazoa</taxon>
        <taxon>Ecdysozoa</taxon>
        <taxon>Arthropoda</taxon>
        <taxon>Hexapoda</taxon>
        <taxon>Insecta</taxon>
        <taxon>Pterygota</taxon>
        <taxon>Neoptera</taxon>
        <taxon>Endopterygota</taxon>
        <taxon>Lepidoptera</taxon>
        <taxon>Glossata</taxon>
        <taxon>Ditrysia</taxon>
        <taxon>Pyraloidea</taxon>
        <taxon>Crambidae</taxon>
        <taxon>Pyraustinae</taxon>
        <taxon>Loxostege</taxon>
    </lineage>
</organism>
<feature type="coiled-coil region" evidence="5">
    <location>
        <begin position="96"/>
        <end position="165"/>
    </location>
</feature>
<gene>
    <name evidence="8" type="ORF">ABMA28_010997</name>
</gene>
<reference evidence="8 9" key="1">
    <citation type="submission" date="2024-06" db="EMBL/GenBank/DDBJ databases">
        <title>A chromosome-level genome assembly of beet webworm, Loxostege sticticalis.</title>
        <authorList>
            <person name="Zhang Y."/>
        </authorList>
    </citation>
    <scope>NUCLEOTIDE SEQUENCE [LARGE SCALE GENOMIC DNA]</scope>
    <source>
        <strain evidence="8">AQ028</strain>
        <tissue evidence="8">Male pupae</tissue>
    </source>
</reference>
<dbReference type="InterPro" id="IPR011011">
    <property type="entry name" value="Znf_FYVE_PHD"/>
</dbReference>
<evidence type="ECO:0000256" key="2">
    <source>
        <dbReference type="ARBA" id="ARBA00022771"/>
    </source>
</evidence>
<keyword evidence="1" id="KW-0479">Metal-binding</keyword>
<evidence type="ECO:0000256" key="4">
    <source>
        <dbReference type="PROSITE-ProRule" id="PRU00146"/>
    </source>
</evidence>
<keyword evidence="2 4" id="KW-0863">Zinc-finger</keyword>
<comment type="caution">
    <text evidence="8">The sequence shown here is derived from an EMBL/GenBank/DDBJ whole genome shotgun (WGS) entry which is preliminary data.</text>
</comment>
<dbReference type="InterPro" id="IPR001965">
    <property type="entry name" value="Znf_PHD"/>
</dbReference>
<dbReference type="Pfam" id="PF25298">
    <property type="entry name" value="Baculo_FP_2nd"/>
    <property type="match status" value="1"/>
</dbReference>
<evidence type="ECO:0000256" key="3">
    <source>
        <dbReference type="ARBA" id="ARBA00022833"/>
    </source>
</evidence>
<dbReference type="Proteomes" id="UP001549921">
    <property type="component" value="Unassembled WGS sequence"/>
</dbReference>
<dbReference type="PROSITE" id="PS50016">
    <property type="entry name" value="ZF_PHD_2"/>
    <property type="match status" value="1"/>
</dbReference>
<evidence type="ECO:0000313" key="8">
    <source>
        <dbReference type="EMBL" id="KAL0810215.1"/>
    </source>
</evidence>
<dbReference type="Gene3D" id="3.30.40.10">
    <property type="entry name" value="Zinc/RING finger domain, C3HC4 (zinc finger)"/>
    <property type="match status" value="1"/>
</dbReference>
<evidence type="ECO:0000313" key="9">
    <source>
        <dbReference type="Proteomes" id="UP001549921"/>
    </source>
</evidence>
<evidence type="ECO:0000256" key="6">
    <source>
        <dbReference type="SAM" id="MobiDB-lite"/>
    </source>
</evidence>
<proteinExistence type="predicted"/>
<dbReference type="AlphaFoldDB" id="A0ABD0S822"/>
<dbReference type="SUPFAM" id="SSF57903">
    <property type="entry name" value="FYVE/PHD zinc finger"/>
    <property type="match status" value="1"/>
</dbReference>
<keyword evidence="3" id="KW-0862">Zinc</keyword>
<feature type="domain" description="PHD-type" evidence="7">
    <location>
        <begin position="1"/>
        <end position="53"/>
    </location>
</feature>
<dbReference type="SMART" id="SM00249">
    <property type="entry name" value="PHD"/>
    <property type="match status" value="1"/>
</dbReference>
<evidence type="ECO:0000256" key="1">
    <source>
        <dbReference type="ARBA" id="ARBA00022723"/>
    </source>
</evidence>
<evidence type="ECO:0000256" key="5">
    <source>
        <dbReference type="SAM" id="Coils"/>
    </source>
</evidence>
<dbReference type="InterPro" id="IPR019786">
    <property type="entry name" value="Zinc_finger_PHD-type_CS"/>
</dbReference>
<dbReference type="GO" id="GO:0008270">
    <property type="term" value="F:zinc ion binding"/>
    <property type="evidence" value="ECO:0007669"/>
    <property type="project" value="UniProtKB-KW"/>
</dbReference>
<feature type="region of interest" description="Disordered" evidence="6">
    <location>
        <begin position="215"/>
        <end position="242"/>
    </location>
</feature>
<dbReference type="EMBL" id="JBEDNZ010000027">
    <property type="protein sequence ID" value="KAL0810215.1"/>
    <property type="molecule type" value="Genomic_DNA"/>
</dbReference>
<keyword evidence="5" id="KW-0175">Coiled coil</keyword>
<name>A0ABD0S822_LOXSC</name>
<dbReference type="PROSITE" id="PS01359">
    <property type="entry name" value="ZF_PHD_1"/>
    <property type="match status" value="1"/>
</dbReference>
<dbReference type="InterPro" id="IPR057251">
    <property type="entry name" value="FP_C"/>
</dbReference>
<accession>A0ABD0S822</accession>
<protein>
    <recommendedName>
        <fullName evidence="7">PHD-type domain-containing protein</fullName>
    </recommendedName>
</protein>
<sequence length="306" mass="34948">MNCSGCLSAISQEEYVQCSSEFCVKVLHITCANISQLTPEQRETWFCPDCRASAKRGGDNTPARACQNITQRKKTNPATESSTVAVSDCTQDTPELKLIVSELRNLRQEMANMKSEFNKRFDDLTSRLVDYDMRLRALELKEKENDKLKEQVAQLQDKLNIQSHHNLRSDLEILGVSEIPGENPYHLVLTTACKIGINLEEHDLDYVSRAGKLDKDKSQDSSKLPRPLVSSSGKQKLGARNERLTNEARQLFRVTRTWIRDNGYRYCWVRNGTIYIRKRDGREGSPTIQVRSTECLQKLTSNKDML</sequence>
<evidence type="ECO:0000259" key="7">
    <source>
        <dbReference type="PROSITE" id="PS50016"/>
    </source>
</evidence>
<dbReference type="InterPro" id="IPR019787">
    <property type="entry name" value="Znf_PHD-finger"/>
</dbReference>